<reference evidence="1 2" key="1">
    <citation type="submission" date="2016-03" db="EMBL/GenBank/DDBJ databases">
        <title>Speciation and ecological success in dimly lit waters: horizontal gene transfer in a green sulfur bacteria bloom unveiled by metagenomic assembly.</title>
        <authorList>
            <person name="Llorens-Mares T."/>
            <person name="Liu Z."/>
            <person name="Allen L.Z."/>
            <person name="Rusch D.B."/>
            <person name="Craig M.T."/>
            <person name="Dupont C.L."/>
            <person name="Bryant D.A."/>
            <person name="Casamayor E.O."/>
        </authorList>
    </citation>
    <scope>NUCLEOTIDE SEQUENCE [LARGE SCALE GENOMIC DNA]</scope>
    <source>
        <strain evidence="1">CIII</strain>
    </source>
</reference>
<evidence type="ECO:0000313" key="2">
    <source>
        <dbReference type="Proteomes" id="UP000076481"/>
    </source>
</evidence>
<evidence type="ECO:0000313" key="1">
    <source>
        <dbReference type="EMBL" id="KZK74669.1"/>
    </source>
</evidence>
<dbReference type="AlphaFoldDB" id="A0A165M0Q1"/>
<name>A0A165M0Q1_PELLU</name>
<gene>
    <name evidence="1" type="ORF">A3K90_09510</name>
</gene>
<accession>A0A165M0Q1</accession>
<dbReference type="RefSeq" id="WP_303681238.1">
    <property type="nucleotide sequence ID" value="NZ_LVWG01000021.1"/>
</dbReference>
<protein>
    <submittedName>
        <fullName evidence="1">Uncharacterized protein</fullName>
    </submittedName>
</protein>
<comment type="caution">
    <text evidence="1">The sequence shown here is derived from an EMBL/GenBank/DDBJ whole genome shotgun (WGS) entry which is preliminary data.</text>
</comment>
<dbReference type="Proteomes" id="UP000076481">
    <property type="component" value="Unassembled WGS sequence"/>
</dbReference>
<organism evidence="1 2">
    <name type="scientific">Pelodictyon luteolum</name>
    <dbReference type="NCBI Taxonomy" id="1100"/>
    <lineage>
        <taxon>Bacteria</taxon>
        <taxon>Pseudomonadati</taxon>
        <taxon>Chlorobiota</taxon>
        <taxon>Chlorobiia</taxon>
        <taxon>Chlorobiales</taxon>
        <taxon>Chlorobiaceae</taxon>
        <taxon>Chlorobium/Pelodictyon group</taxon>
        <taxon>Pelodictyon</taxon>
    </lineage>
</organism>
<dbReference type="EMBL" id="LVWG01000021">
    <property type="protein sequence ID" value="KZK74669.1"/>
    <property type="molecule type" value="Genomic_DNA"/>
</dbReference>
<sequence>MKFLAIMGHEETRPQVRKLFKEHRVHMFSNIAIRGCNCQRSDMEHQSWWPSDESLGTYSSLCFAILDSSKADEIMEALERNPIAVDKDFPARAFLMNVEKFL</sequence>
<proteinExistence type="predicted"/>